<evidence type="ECO:0000313" key="6">
    <source>
        <dbReference type="EMBL" id="RCK60351.1"/>
    </source>
</evidence>
<accession>A0A367Y5S0</accession>
<dbReference type="InterPro" id="IPR036388">
    <property type="entry name" value="WH-like_DNA-bd_sf"/>
</dbReference>
<dbReference type="InterPro" id="IPR019559">
    <property type="entry name" value="Cullin_neddylation_domain"/>
</dbReference>
<evidence type="ECO:0000256" key="1">
    <source>
        <dbReference type="ARBA" id="ARBA00006019"/>
    </source>
</evidence>
<dbReference type="InterPro" id="IPR045093">
    <property type="entry name" value="Cullin"/>
</dbReference>
<dbReference type="InterPro" id="IPR016159">
    <property type="entry name" value="Cullin_repeat-like_dom_sf"/>
</dbReference>
<organism evidence="6 7">
    <name type="scientific">Candida viswanathii</name>
    <dbReference type="NCBI Taxonomy" id="5486"/>
    <lineage>
        <taxon>Eukaryota</taxon>
        <taxon>Fungi</taxon>
        <taxon>Dikarya</taxon>
        <taxon>Ascomycota</taxon>
        <taxon>Saccharomycotina</taxon>
        <taxon>Pichiomycetes</taxon>
        <taxon>Debaryomycetaceae</taxon>
        <taxon>Candida/Lodderomyces clade</taxon>
        <taxon>Candida</taxon>
    </lineage>
</organism>
<dbReference type="Gene3D" id="3.30.230.130">
    <property type="entry name" value="Cullin, Chain C, Domain 2"/>
    <property type="match status" value="1"/>
</dbReference>
<dbReference type="AlphaFoldDB" id="A0A367Y5S0"/>
<comment type="caution">
    <text evidence="6">The sequence shown here is derived from an EMBL/GenBank/DDBJ whole genome shotgun (WGS) entry which is preliminary data.</text>
</comment>
<evidence type="ECO:0000256" key="3">
    <source>
        <dbReference type="RuleBase" id="RU003829"/>
    </source>
</evidence>
<dbReference type="InterPro" id="IPR059120">
    <property type="entry name" value="Cullin-like_AB"/>
</dbReference>
<dbReference type="SMART" id="SM00884">
    <property type="entry name" value="Cullin_Nedd8"/>
    <property type="match status" value="1"/>
</dbReference>
<dbReference type="SUPFAM" id="SSF75632">
    <property type="entry name" value="Cullin homology domain"/>
    <property type="match status" value="1"/>
</dbReference>
<dbReference type="EMBL" id="QLNQ01000026">
    <property type="protein sequence ID" value="RCK60351.1"/>
    <property type="molecule type" value="Genomic_DNA"/>
</dbReference>
<dbReference type="Pfam" id="PF26557">
    <property type="entry name" value="Cullin_AB"/>
    <property type="match status" value="1"/>
</dbReference>
<dbReference type="Pfam" id="PF00888">
    <property type="entry name" value="Cullin"/>
    <property type="match status" value="1"/>
</dbReference>
<dbReference type="Pfam" id="PF10557">
    <property type="entry name" value="Cullin_Nedd8"/>
    <property type="match status" value="1"/>
</dbReference>
<dbReference type="Proteomes" id="UP000253472">
    <property type="component" value="Unassembled WGS sequence"/>
</dbReference>
<dbReference type="SUPFAM" id="SSF74788">
    <property type="entry name" value="Cullin repeat-like"/>
    <property type="match status" value="1"/>
</dbReference>
<dbReference type="SMART" id="SM00182">
    <property type="entry name" value="CULLIN"/>
    <property type="match status" value="1"/>
</dbReference>
<sequence length="825" mass="96003">MSNTKNNSVSSMLDLNNASLNTLSTATSANSATPVPPERSVSHLTSTTPSPRLYHRTTEDSLEPQDSKRKKLNTPLTAATQSVDAMEEIEKLNALALSTVDAILLDLPLDHSVGFLAHQFLKLCKSKHLLQNFLMHQIHSKIDNDLVANIKPQIEDALGGTVNALAFTEKFFDVFDSWYARMVKLSKVFVYLDTNYLAVHTTRPQLLPFAISLFKDHVILGTTELSRGLIEQYYLLLRTWRRDVMLDVNASEPDQHLYEMAIKFTKLLYESRSTRFEFVDNLIELTVNYYSGLRLTWMRENKEPFSYIQQVFKAMNENLKFFSVAIKNDYFLKKLFSKLRWNLIFIKFNDVLQNVFEFLVDHPKELLLIYRYCELAEDDYGLNGMATLSHQWGKFTKRRFDEIITSNEEAKTGWLVINELVKSFKYFETLTEKQLLNNNIEFKLRYALTQAVNGSASRKSFIISQLAKYCDAYFRQKLNVPYKEFAENFLIILKSIGDLLEFVDVYKRDLSKRMLFSSRFNREDESDLAGRLREHLGPTDESHSLTVIFADFEKKYASLAMVPRREEILADSFKFEPLILTKKEWPDIPNNEDMSSFKLNLVLQRMLESMTTQYQKISSKHKLRQLDWTNYKLHQVTISTTFKQGEKEITGNLLQIQVIMLFGEDNDGYTIDQLAALTGLNRSFLIKVLNSITTEKYKILVVKDGKYHFNEGFTDKSKSIKLPMIRESAPRADQQQQQQQQEEEQRQLENAIQTNRDDEFKSCVVKIMKQEQRLDIYELLNKCIAVLEKKQPVDFAKLKVIIEKLIETEYLERDDADKNILIYIP</sequence>
<dbReference type="Gene3D" id="1.20.1310.10">
    <property type="entry name" value="Cullin Repeats"/>
    <property type="match status" value="2"/>
</dbReference>
<dbReference type="InterPro" id="IPR016158">
    <property type="entry name" value="Cullin_homology"/>
</dbReference>
<feature type="region of interest" description="Disordered" evidence="4">
    <location>
        <begin position="728"/>
        <end position="752"/>
    </location>
</feature>
<dbReference type="OrthoDB" id="27073at2759"/>
<evidence type="ECO:0000259" key="5">
    <source>
        <dbReference type="PROSITE" id="PS50069"/>
    </source>
</evidence>
<dbReference type="InterPro" id="IPR036317">
    <property type="entry name" value="Cullin_homology_sf"/>
</dbReference>
<dbReference type="GO" id="GO:0031625">
    <property type="term" value="F:ubiquitin protein ligase binding"/>
    <property type="evidence" value="ECO:0007669"/>
    <property type="project" value="InterPro"/>
</dbReference>
<proteinExistence type="inferred from homology"/>
<dbReference type="PROSITE" id="PS50069">
    <property type="entry name" value="CULLIN_2"/>
    <property type="match status" value="1"/>
</dbReference>
<comment type="similarity">
    <text evidence="1 2 3">Belongs to the cullin family.</text>
</comment>
<dbReference type="GO" id="GO:0006511">
    <property type="term" value="P:ubiquitin-dependent protein catabolic process"/>
    <property type="evidence" value="ECO:0007669"/>
    <property type="project" value="InterPro"/>
</dbReference>
<feature type="region of interest" description="Disordered" evidence="4">
    <location>
        <begin position="26"/>
        <end position="76"/>
    </location>
</feature>
<name>A0A367Y5S0_9ASCO</name>
<keyword evidence="7" id="KW-1185">Reference proteome</keyword>
<evidence type="ECO:0000256" key="2">
    <source>
        <dbReference type="PROSITE-ProRule" id="PRU00330"/>
    </source>
</evidence>
<dbReference type="InterPro" id="IPR036390">
    <property type="entry name" value="WH_DNA-bd_sf"/>
</dbReference>
<gene>
    <name evidence="6" type="primary">Cul4b_1</name>
    <name evidence="6" type="ORF">Cantr_08183</name>
</gene>
<evidence type="ECO:0000256" key="4">
    <source>
        <dbReference type="SAM" id="MobiDB-lite"/>
    </source>
</evidence>
<dbReference type="STRING" id="5486.A0A367Y5S0"/>
<evidence type="ECO:0000313" key="7">
    <source>
        <dbReference type="Proteomes" id="UP000253472"/>
    </source>
</evidence>
<dbReference type="Gene3D" id="1.10.10.10">
    <property type="entry name" value="Winged helix-like DNA-binding domain superfamily/Winged helix DNA-binding domain"/>
    <property type="match status" value="1"/>
</dbReference>
<dbReference type="InterPro" id="IPR001373">
    <property type="entry name" value="Cullin_N"/>
</dbReference>
<protein>
    <submittedName>
        <fullName evidence="6">Cullin-4B</fullName>
    </submittedName>
</protein>
<feature type="domain" description="Cullin family profile" evidence="5">
    <location>
        <begin position="466"/>
        <end position="693"/>
    </location>
</feature>
<reference evidence="6 7" key="1">
    <citation type="submission" date="2018-06" db="EMBL/GenBank/DDBJ databases">
        <title>Whole genome sequencing of Candida tropicalis (genome annotated by CSBL at Korea University).</title>
        <authorList>
            <person name="Ahn J."/>
        </authorList>
    </citation>
    <scope>NUCLEOTIDE SEQUENCE [LARGE SCALE GENOMIC DNA]</scope>
    <source>
        <strain evidence="6 7">ATCC 20962</strain>
    </source>
</reference>
<dbReference type="SUPFAM" id="SSF46785">
    <property type="entry name" value="Winged helix' DNA-binding domain"/>
    <property type="match status" value="1"/>
</dbReference>
<dbReference type="PANTHER" id="PTHR11932">
    <property type="entry name" value="CULLIN"/>
    <property type="match status" value="1"/>
</dbReference>